<dbReference type="HOGENOM" id="CLU_015150_0_0_0"/>
<dbReference type="OrthoDB" id="9795554at2"/>
<dbReference type="EMBL" id="BX294150">
    <property type="protein sequence ID" value="CAD76603.1"/>
    <property type="molecule type" value="Genomic_DNA"/>
</dbReference>
<keyword evidence="5" id="KW-1185">Reference proteome</keyword>
<reference evidence="4 5" key="1">
    <citation type="journal article" date="2003" name="Proc. Natl. Acad. Sci. U.S.A.">
        <title>Complete genome sequence of the marine planctomycete Pirellula sp. strain 1.</title>
        <authorList>
            <person name="Gloeckner F.O."/>
            <person name="Kube M."/>
            <person name="Bauer M."/>
            <person name="Teeling H."/>
            <person name="Lombardot T."/>
            <person name="Ludwig W."/>
            <person name="Gade D."/>
            <person name="Beck A."/>
            <person name="Borzym K."/>
            <person name="Heitmann K."/>
            <person name="Rabus R."/>
            <person name="Schlesner H."/>
            <person name="Amann R."/>
            <person name="Reinhardt R."/>
        </authorList>
    </citation>
    <scope>NUCLEOTIDE SEQUENCE [LARGE SCALE GENOMIC DNA]</scope>
    <source>
        <strain evidence="5">DSM 10527 / NCIMB 13988 / SH1</strain>
    </source>
</reference>
<evidence type="ECO:0000313" key="4">
    <source>
        <dbReference type="EMBL" id="CAD76603.1"/>
    </source>
</evidence>
<dbReference type="KEGG" id="rba:RB10048"/>
<dbReference type="InterPro" id="IPR005181">
    <property type="entry name" value="SASA"/>
</dbReference>
<feature type="region of interest" description="Disordered" evidence="2">
    <location>
        <begin position="1"/>
        <end position="28"/>
    </location>
</feature>
<dbReference type="GO" id="GO:0001681">
    <property type="term" value="F:sialate O-acetylesterase activity"/>
    <property type="evidence" value="ECO:0000318"/>
    <property type="project" value="GO_Central"/>
</dbReference>
<dbReference type="eggNOG" id="COG2755">
    <property type="taxonomic scope" value="Bacteria"/>
</dbReference>
<dbReference type="InParanoid" id="Q7UKM9"/>
<dbReference type="STRING" id="243090.RB10048"/>
<dbReference type="PANTHER" id="PTHR22901:SF0">
    <property type="entry name" value="SIALATE O-ACETYLESTERASE"/>
    <property type="match status" value="1"/>
</dbReference>
<evidence type="ECO:0000313" key="5">
    <source>
        <dbReference type="Proteomes" id="UP000001025"/>
    </source>
</evidence>
<dbReference type="EC" id="3.1.1.53" evidence="4"/>
<evidence type="ECO:0000256" key="2">
    <source>
        <dbReference type="SAM" id="MobiDB-lite"/>
    </source>
</evidence>
<dbReference type="SUPFAM" id="SSF52266">
    <property type="entry name" value="SGNH hydrolase"/>
    <property type="match status" value="1"/>
</dbReference>
<name>Q7UKM9_RHOBA</name>
<protein>
    <submittedName>
        <fullName evidence="4">Sialic acid-specific 9-O-acetylesterase</fullName>
        <ecNumber evidence="4">3.1.1.53</ecNumber>
    </submittedName>
</protein>
<evidence type="ECO:0000259" key="3">
    <source>
        <dbReference type="Pfam" id="PF03629"/>
    </source>
</evidence>
<dbReference type="InterPro" id="IPR039329">
    <property type="entry name" value="SIAE"/>
</dbReference>
<dbReference type="EnsemblBacteria" id="CAD76603">
    <property type="protein sequence ID" value="CAD76603"/>
    <property type="gene ID" value="RB10048"/>
</dbReference>
<feature type="region of interest" description="Disordered" evidence="2">
    <location>
        <begin position="521"/>
        <end position="542"/>
    </location>
</feature>
<feature type="domain" description="Sialate O-acetylesterase" evidence="3">
    <location>
        <begin position="137"/>
        <end position="265"/>
    </location>
</feature>
<dbReference type="PANTHER" id="PTHR22901">
    <property type="entry name" value="SIALATE O-ACETYLESTERASE"/>
    <property type="match status" value="1"/>
</dbReference>
<dbReference type="AlphaFoldDB" id="Q7UKM9"/>
<dbReference type="InterPro" id="IPR036514">
    <property type="entry name" value="SGNH_hydro_sf"/>
</dbReference>
<dbReference type="GO" id="GO:0005975">
    <property type="term" value="P:carbohydrate metabolic process"/>
    <property type="evidence" value="ECO:0000318"/>
    <property type="project" value="GO_Central"/>
</dbReference>
<organism evidence="4 5">
    <name type="scientific">Rhodopirellula baltica (strain DSM 10527 / NCIMB 13988 / SH1)</name>
    <dbReference type="NCBI Taxonomy" id="243090"/>
    <lineage>
        <taxon>Bacteria</taxon>
        <taxon>Pseudomonadati</taxon>
        <taxon>Planctomycetota</taxon>
        <taxon>Planctomycetia</taxon>
        <taxon>Pirellulales</taxon>
        <taxon>Pirellulaceae</taxon>
        <taxon>Rhodopirellula</taxon>
    </lineage>
</organism>
<dbReference type="PATRIC" id="fig|243090.15.peg.4846"/>
<evidence type="ECO:0000256" key="1">
    <source>
        <dbReference type="ARBA" id="ARBA00022801"/>
    </source>
</evidence>
<gene>
    <name evidence="4" type="ordered locus">RB10048</name>
</gene>
<sequence>MGRGSDYAAAEVPTSHPTHGETPTMRTPLPTRFLLAGIAIASCLMSLPGSTAQAELMMPAIFGDSMVVQRNEPVHIWGWTKPGQEVSVQLGDRAAKGKADDEGRFDVSVPALPAGGPYDLTVKADETKTFTDVLVGEVWICSGQSNMAWAVQSANDADLESLSADYPEIRLISVPQVGTQEPQRDFKGKWTAATPDTVKDFSAVGYFFGRQLHQTLDVPVGLIDNAWGGSAAEAWIPRDVLEADGKYESMLAGWDKRMANYDFDAMVKSWEEKHRKWVADGRKGNAPRRPRDDSAGNHRPANIYNGVLLPTIGYTIRGSIWYQGESNAGRAYEYRDLFPLMIQTWRDKWGQGDFPFYWVQLADFRSEVEEPTDSSWAELREAQTMTMSRLPNTGEAVILNLGESADIHPKNKQDVAKRLARWALAKDYGYDIPYRSPTYRDAKFEDNKAIVQFDHVGGGLDTFDVPELIGFTIAGEDQKFVHAKAKIVGKDTIEVSAESVSNPVAVRYAWADNPVCNVQSKEGLPMTPFRTDDWPGVTQPKD</sequence>
<keyword evidence="1 4" id="KW-0378">Hydrolase</keyword>
<accession>Q7UKM9</accession>
<feature type="domain" description="Sialate O-acetylesterase" evidence="3">
    <location>
        <begin position="315"/>
        <end position="395"/>
    </location>
</feature>
<dbReference type="Proteomes" id="UP000001025">
    <property type="component" value="Chromosome"/>
</dbReference>
<proteinExistence type="predicted"/>
<dbReference type="Pfam" id="PF03629">
    <property type="entry name" value="SASA"/>
    <property type="match status" value="2"/>
</dbReference>
<dbReference type="Gene3D" id="3.40.50.1110">
    <property type="entry name" value="SGNH hydrolase"/>
    <property type="match status" value="1"/>
</dbReference>